<dbReference type="AlphaFoldDB" id="A0A075SH13"/>
<keyword evidence="1" id="KW-0472">Membrane</keyword>
<evidence type="ECO:0000313" key="3">
    <source>
        <dbReference type="Proteomes" id="UP000028185"/>
    </source>
</evidence>
<dbReference type="InterPro" id="IPR019635">
    <property type="entry name" value="DUF2500"/>
</dbReference>
<accession>A0A075SH13</accession>
<sequence>MFENLFAPDGSLVWHTALFYSFSAIILATVCFHIIKNFMEWHHNNRAPKESCKAKLVSKRTHVFGNEVARTNYYVTFEWEGKRQEFRLRSDEYALLAEGDVGTLHFQGTRFLGFERL</sequence>
<reference evidence="2 3" key="1">
    <citation type="journal article" date="2014" name="Genome Announc.">
        <title>Whole-Genome Sequence of Streptococcus suis Serotype 4 Reference Strain 6407.</title>
        <authorList>
            <person name="Wang K."/>
            <person name="Chen J."/>
            <person name="Yao H."/>
            <person name="Lu C."/>
        </authorList>
    </citation>
    <scope>NUCLEOTIDE SEQUENCE [LARGE SCALE GENOMIC DNA]</scope>
    <source>
        <strain evidence="2">6407</strain>
    </source>
</reference>
<dbReference type="PATRIC" id="fig|1214179.4.peg.645"/>
<dbReference type="Proteomes" id="UP000028185">
    <property type="component" value="Chromosome"/>
</dbReference>
<protein>
    <submittedName>
        <fullName evidence="2">Membrane protein</fullName>
    </submittedName>
</protein>
<gene>
    <name evidence="2" type="ORF">ID09_03395</name>
</gene>
<keyword evidence="1" id="KW-1133">Transmembrane helix</keyword>
<dbReference type="Pfam" id="PF10694">
    <property type="entry name" value="DUF2500"/>
    <property type="match status" value="1"/>
</dbReference>
<keyword evidence="1" id="KW-0812">Transmembrane</keyword>
<feature type="transmembrane region" description="Helical" evidence="1">
    <location>
        <begin position="12"/>
        <end position="35"/>
    </location>
</feature>
<evidence type="ECO:0000313" key="2">
    <source>
        <dbReference type="EMBL" id="AIG43133.1"/>
    </source>
</evidence>
<proteinExistence type="predicted"/>
<dbReference type="RefSeq" id="WP_002935873.1">
    <property type="nucleotide sequence ID" value="NZ_ALLE01000004.1"/>
</dbReference>
<evidence type="ECO:0000256" key="1">
    <source>
        <dbReference type="SAM" id="Phobius"/>
    </source>
</evidence>
<organism evidence="2 3">
    <name type="scientific">Streptococcus suis 6407</name>
    <dbReference type="NCBI Taxonomy" id="1214179"/>
    <lineage>
        <taxon>Bacteria</taxon>
        <taxon>Bacillati</taxon>
        <taxon>Bacillota</taxon>
        <taxon>Bacilli</taxon>
        <taxon>Lactobacillales</taxon>
        <taxon>Streptococcaceae</taxon>
        <taxon>Streptococcus</taxon>
    </lineage>
</organism>
<dbReference type="EMBL" id="CP008921">
    <property type="protein sequence ID" value="AIG43133.1"/>
    <property type="molecule type" value="Genomic_DNA"/>
</dbReference>
<dbReference type="HOGENOM" id="CLU_138370_0_0_9"/>
<name>A0A075SH13_STRSU</name>
<dbReference type="Gene3D" id="2.40.50.660">
    <property type="match status" value="1"/>
</dbReference>